<comment type="catalytic activity">
    <reaction evidence="2">
        <text>3-hydroxy-2-methylpropanoyl-CoA + H2O = 3-hydroxy-2-methylpropanoate + CoA + H(+)</text>
        <dbReference type="Rhea" id="RHEA:20888"/>
        <dbReference type="ChEBI" id="CHEBI:11805"/>
        <dbReference type="ChEBI" id="CHEBI:15377"/>
        <dbReference type="ChEBI" id="CHEBI:15378"/>
        <dbReference type="ChEBI" id="CHEBI:57287"/>
        <dbReference type="ChEBI" id="CHEBI:57340"/>
        <dbReference type="EC" id="3.1.2.4"/>
    </reaction>
</comment>
<comment type="function">
    <text evidence="2">Hydrolyzes 3-hydroxyisobutyryl-CoA (HIBYL-CoA), a saline catabolite. Has high activity toward isobutyryl-CoA. Could be an isobutyryl-CoA dehydrogenase that functions in valine catabolism.</text>
</comment>
<dbReference type="CDD" id="cd06558">
    <property type="entry name" value="crotonase-like"/>
    <property type="match status" value="1"/>
</dbReference>
<gene>
    <name evidence="5" type="ORF">WJX81_000590</name>
</gene>
<name>A0AAW1RWD4_9CHLO</name>
<feature type="region of interest" description="Disordered" evidence="3">
    <location>
        <begin position="979"/>
        <end position="1043"/>
    </location>
</feature>
<comment type="similarity">
    <text evidence="2">Belongs to the enoyl-CoA hydratase/isomerase family.</text>
</comment>
<keyword evidence="6" id="KW-1185">Reference proteome</keyword>
<feature type="region of interest" description="Disordered" evidence="3">
    <location>
        <begin position="486"/>
        <end position="558"/>
    </location>
</feature>
<dbReference type="AlphaFoldDB" id="A0AAW1RWD4"/>
<feature type="compositionally biased region" description="Low complexity" evidence="3">
    <location>
        <begin position="639"/>
        <end position="652"/>
    </location>
</feature>
<feature type="domain" description="Enoyl-CoA hydratase/isomerase" evidence="4">
    <location>
        <begin position="1"/>
        <end position="369"/>
    </location>
</feature>
<dbReference type="EC" id="3.1.2.4" evidence="2"/>
<dbReference type="PANTHER" id="PTHR43176">
    <property type="entry name" value="3-HYDROXYISOBUTYRYL-COA HYDROLASE-RELATED"/>
    <property type="match status" value="1"/>
</dbReference>
<feature type="compositionally biased region" description="Gly residues" evidence="3">
    <location>
        <begin position="488"/>
        <end position="498"/>
    </location>
</feature>
<dbReference type="PANTHER" id="PTHR43176:SF5">
    <property type="entry name" value="3-HYDROXYISOBUTYRYL-COA HYDROLASE-LIKE PROTEIN 4, MITOCHONDRIAL"/>
    <property type="match status" value="1"/>
</dbReference>
<evidence type="ECO:0000256" key="3">
    <source>
        <dbReference type="SAM" id="MobiDB-lite"/>
    </source>
</evidence>
<dbReference type="GO" id="GO:0003860">
    <property type="term" value="F:3-hydroxyisobutyryl-CoA hydrolase activity"/>
    <property type="evidence" value="ECO:0007669"/>
    <property type="project" value="UniProtKB-UniRule"/>
</dbReference>
<evidence type="ECO:0000256" key="2">
    <source>
        <dbReference type="RuleBase" id="RU369070"/>
    </source>
</evidence>
<accession>A0AAW1RWD4</accession>
<evidence type="ECO:0000313" key="5">
    <source>
        <dbReference type="EMBL" id="KAK9838090.1"/>
    </source>
</evidence>
<dbReference type="Gene3D" id="3.90.226.10">
    <property type="entry name" value="2-enoyl-CoA Hydratase, Chain A, domain 1"/>
    <property type="match status" value="1"/>
</dbReference>
<dbReference type="GO" id="GO:0006574">
    <property type="term" value="P:L-valine catabolic process"/>
    <property type="evidence" value="ECO:0007669"/>
    <property type="project" value="UniProtKB-UniRule"/>
</dbReference>
<evidence type="ECO:0000259" key="4">
    <source>
        <dbReference type="Pfam" id="PF16113"/>
    </source>
</evidence>
<evidence type="ECO:0000313" key="6">
    <source>
        <dbReference type="Proteomes" id="UP001445335"/>
    </source>
</evidence>
<protein>
    <recommendedName>
        <fullName evidence="2">3-hydroxyisobutyryl-CoA hydrolase</fullName>
        <shortName evidence="2">HIB-CoA hydrolase</shortName>
        <shortName evidence="2">HIBYL-CoA-H</shortName>
        <ecNumber evidence="2">3.1.2.4</ecNumber>
    </recommendedName>
    <alternativeName>
        <fullName evidence="2">3-hydroxyisobutyryl-coenzyme A hydrolase</fullName>
    </alternativeName>
</protein>
<dbReference type="InterPro" id="IPR045004">
    <property type="entry name" value="ECH_dom"/>
</dbReference>
<dbReference type="EMBL" id="JALJOU010000020">
    <property type="protein sequence ID" value="KAK9838090.1"/>
    <property type="molecule type" value="Genomic_DNA"/>
</dbReference>
<dbReference type="SUPFAM" id="SSF52096">
    <property type="entry name" value="ClpP/crotonase"/>
    <property type="match status" value="1"/>
</dbReference>
<comment type="caution">
    <text evidence="5">The sequence shown here is derived from an EMBL/GenBank/DDBJ whole genome shotgun (WGS) entry which is preliminary data.</text>
</comment>
<comment type="pathway">
    <text evidence="2">Amino-acid degradation; L-valine degradation.</text>
</comment>
<keyword evidence="1 2" id="KW-0378">Hydrolase</keyword>
<feature type="region of interest" description="Disordered" evidence="3">
    <location>
        <begin position="859"/>
        <end position="883"/>
    </location>
</feature>
<feature type="region of interest" description="Disordered" evidence="3">
    <location>
        <begin position="607"/>
        <end position="711"/>
    </location>
</feature>
<proteinExistence type="inferred from homology"/>
<sequence>MNLEMDEAFHAAVLAFAGGASSAVLVEGLGERAFCSGGDVKSVRSAVLAAPYTDAPPATHPAARVFQAEYNLMCDIAGCPAPYVSLCDGIWMGLGVGLAVHGDVRVVTEGTVFAMPECAIGLWPDVGFALPAARAPGALGLYLALTGARLTSPADLLHARLATHYVPRAHLPRLRAALAERGTEAALAAVQAVVAEHQAEPPEPSGIARLQPLVDHCFGPALLAAAPTGARSASAPSASLAQAVDGIAAALVGVMHDNSSGAGADGVSAAEAREFAVGALEALQRASPRSLAVTLRHFAAVAAAVRAGSGELATMRGMMEIEFRAAVRMVAAPDFIEGVRAALVDKDKAPRWTPAALGDVRDADIDALFMPLPDGQAHQLGSVTRPAVTGYLALMEEHGDSDLAHLYSTLDPLPDVGSSYQRPASPQGIISGLSSPADAYCCLQQALVADPGSASVSFRGRARWRPVTLCDYEVPVLDRSAAEVAGIDGSGGGVGGGSVRKRPASPDLNDWEQADPSAKAAWALDQAGSSPGSARKRRATAPGSGPWRPRSGVALKPTREEDFADCIVGLVSKTPGTPERAIRAALGDSIDTSRMLRQLVRDNVLLRSGQGGRRQPFSYHVAEREGSLRGLRGGHGTAPDRGAAEAPAGAPAKRTQAQVWELAKHSGTIGSRTGARSGASGGGGGGSGGGTWGRAIRRIGSSRRRRRGANESTRTCVYARSIFRLLLDAHKAGREGCHESAIRAALGNNQDTSKVLRKLLLEGLVRRMGTGGRKSPYLYQLTEEARTTRHYASPLPGEPDFVDLPASTLLQHPASGPSSGDEAADGDFGATGAGCTTTNNGVPGVCVGTHHAALYEPAAKRGQAGDPKGAPNARGVHAAPGMDGFRKTFGRQWAADSTAWHTGRSATVAPARSGCPKRRRSELPRDARPQPAPAPAGKSPPRGSMLPALPMATPLSPASGAAAATLHALTCAGLRDGDGARRPGGAGRPAWLWGPPPPRWGGGGREDPLDPAVSDSSEDEGVGDGGGPQRGRRKRCRRHWDASAPKGVTRASAFARNIWRLLVKAYREARPGVPESAIRSTLGNNQDTSKVLRKLLKDGLVLRLGAGGRKVPFTYQISSSGLATHHYASPKPGDADYGAHAARVAARGANCAR</sequence>
<dbReference type="InterPro" id="IPR032259">
    <property type="entry name" value="HIBYL-CoA-H"/>
</dbReference>
<organism evidence="5 6">
    <name type="scientific">Elliptochloris bilobata</name>
    <dbReference type="NCBI Taxonomy" id="381761"/>
    <lineage>
        <taxon>Eukaryota</taxon>
        <taxon>Viridiplantae</taxon>
        <taxon>Chlorophyta</taxon>
        <taxon>core chlorophytes</taxon>
        <taxon>Trebouxiophyceae</taxon>
        <taxon>Trebouxiophyceae incertae sedis</taxon>
        <taxon>Elliptochloris clade</taxon>
        <taxon>Elliptochloris</taxon>
    </lineage>
</organism>
<feature type="region of interest" description="Disordered" evidence="3">
    <location>
        <begin position="896"/>
        <end position="952"/>
    </location>
</feature>
<reference evidence="5 6" key="1">
    <citation type="journal article" date="2024" name="Nat. Commun.">
        <title>Phylogenomics reveals the evolutionary origins of lichenization in chlorophyte algae.</title>
        <authorList>
            <person name="Puginier C."/>
            <person name="Libourel C."/>
            <person name="Otte J."/>
            <person name="Skaloud P."/>
            <person name="Haon M."/>
            <person name="Grisel S."/>
            <person name="Petersen M."/>
            <person name="Berrin J.G."/>
            <person name="Delaux P.M."/>
            <person name="Dal Grande F."/>
            <person name="Keller J."/>
        </authorList>
    </citation>
    <scope>NUCLEOTIDE SEQUENCE [LARGE SCALE GENOMIC DNA]</scope>
    <source>
        <strain evidence="5 6">SAG 245.80</strain>
    </source>
</reference>
<feature type="compositionally biased region" description="Gly residues" evidence="3">
    <location>
        <begin position="679"/>
        <end position="692"/>
    </location>
</feature>
<evidence type="ECO:0000256" key="1">
    <source>
        <dbReference type="ARBA" id="ARBA00022801"/>
    </source>
</evidence>
<dbReference type="Proteomes" id="UP001445335">
    <property type="component" value="Unassembled WGS sequence"/>
</dbReference>
<dbReference type="Pfam" id="PF16113">
    <property type="entry name" value="ECH_2"/>
    <property type="match status" value="1"/>
</dbReference>
<dbReference type="InterPro" id="IPR029045">
    <property type="entry name" value="ClpP/crotonase-like_dom_sf"/>
</dbReference>
<feature type="compositionally biased region" description="Basic residues" evidence="3">
    <location>
        <begin position="695"/>
        <end position="707"/>
    </location>
</feature>